<dbReference type="Gene3D" id="3.30.160.250">
    <property type="match status" value="1"/>
</dbReference>
<feature type="domain" description="HicB-like antitoxin of toxin-antitoxin system" evidence="1">
    <location>
        <begin position="8"/>
        <end position="70"/>
    </location>
</feature>
<dbReference type="InterPro" id="IPR031807">
    <property type="entry name" value="HicB-like"/>
</dbReference>
<name>B1I2A8_DESAP</name>
<dbReference type="InterPro" id="IPR035069">
    <property type="entry name" value="TTHA1013/TTHA0281-like"/>
</dbReference>
<dbReference type="PANTHER" id="PTHR34504:SF2">
    <property type="entry name" value="UPF0150 PROTEIN SSL0259"/>
    <property type="match status" value="1"/>
</dbReference>
<dbReference type="AlphaFoldDB" id="B1I2A8"/>
<gene>
    <name evidence="2" type="ordered locus">Daud_0515</name>
</gene>
<dbReference type="Pfam" id="PF15919">
    <property type="entry name" value="HicB_lk_antitox"/>
    <property type="match status" value="1"/>
</dbReference>
<keyword evidence="3" id="KW-1185">Reference proteome</keyword>
<protein>
    <recommendedName>
        <fullName evidence="1">HicB-like antitoxin of toxin-antitoxin system domain-containing protein</fullName>
    </recommendedName>
</protein>
<dbReference type="HOGENOM" id="CLU_114047_2_2_9"/>
<accession>B1I2A8</accession>
<dbReference type="eggNOG" id="COG1598">
    <property type="taxonomic scope" value="Bacteria"/>
</dbReference>
<proteinExistence type="predicted"/>
<reference evidence="3" key="1">
    <citation type="submission" date="2007-10" db="EMBL/GenBank/DDBJ databases">
        <title>Complete sequence of chromosome of Desulforudis audaxviator MP104C.</title>
        <authorList>
            <person name="Copeland A."/>
            <person name="Lucas S."/>
            <person name="Lapidus A."/>
            <person name="Barry K."/>
            <person name="Glavina del Rio T."/>
            <person name="Dalin E."/>
            <person name="Tice H."/>
            <person name="Bruce D."/>
            <person name="Pitluck S."/>
            <person name="Lowry S.R."/>
            <person name="Larimer F."/>
            <person name="Land M.L."/>
            <person name="Hauser L."/>
            <person name="Kyrpides N."/>
            <person name="Ivanova N.N."/>
            <person name="Richardson P."/>
        </authorList>
    </citation>
    <scope>NUCLEOTIDE SEQUENCE [LARGE SCALE GENOMIC DNA]</scope>
    <source>
        <strain evidence="3">MP104C</strain>
    </source>
</reference>
<evidence type="ECO:0000313" key="2">
    <source>
        <dbReference type="EMBL" id="ACA59061.1"/>
    </source>
</evidence>
<dbReference type="OrthoDB" id="5419659at2"/>
<dbReference type="KEGG" id="dau:Daud_0515"/>
<organism evidence="2 3">
    <name type="scientific">Desulforudis audaxviator (strain MP104C)</name>
    <dbReference type="NCBI Taxonomy" id="477974"/>
    <lineage>
        <taxon>Bacteria</taxon>
        <taxon>Bacillati</taxon>
        <taxon>Bacillota</taxon>
        <taxon>Clostridia</taxon>
        <taxon>Thermoanaerobacterales</taxon>
        <taxon>Candidatus Desulforudaceae</taxon>
        <taxon>Candidatus Desulforudis</taxon>
    </lineage>
</organism>
<dbReference type="InterPro" id="IPR051404">
    <property type="entry name" value="TA_system_antitoxin"/>
</dbReference>
<dbReference type="RefSeq" id="WP_012301650.1">
    <property type="nucleotide sequence ID" value="NC_010424.1"/>
</dbReference>
<evidence type="ECO:0000313" key="3">
    <source>
        <dbReference type="Proteomes" id="UP000008544"/>
    </source>
</evidence>
<dbReference type="STRING" id="477974.Daud_0515"/>
<reference evidence="2 3" key="2">
    <citation type="journal article" date="2008" name="Science">
        <title>Environmental genomics reveals a single-species ecosystem deep within Earth.</title>
        <authorList>
            <person name="Chivian D."/>
            <person name="Brodie E.L."/>
            <person name="Alm E.J."/>
            <person name="Culley D.E."/>
            <person name="Dehal P.S."/>
            <person name="Desantis T.Z."/>
            <person name="Gihring T.M."/>
            <person name="Lapidus A."/>
            <person name="Lin L.H."/>
            <person name="Lowry S.R."/>
            <person name="Moser D.P."/>
            <person name="Richardson P.M."/>
            <person name="Southam G."/>
            <person name="Wanger G."/>
            <person name="Pratt L.M."/>
            <person name="Andersen G.L."/>
            <person name="Hazen T.C."/>
            <person name="Brockman F.J."/>
            <person name="Arkin A.P."/>
            <person name="Onstott T.C."/>
        </authorList>
    </citation>
    <scope>NUCLEOTIDE SEQUENCE [LARGE SCALE GENOMIC DNA]</scope>
    <source>
        <strain evidence="2 3">MP104C</strain>
    </source>
</reference>
<dbReference type="SUPFAM" id="SSF143100">
    <property type="entry name" value="TTHA1013/TTHA0281-like"/>
    <property type="match status" value="1"/>
</dbReference>
<dbReference type="EMBL" id="CP000860">
    <property type="protein sequence ID" value="ACA59061.1"/>
    <property type="molecule type" value="Genomic_DNA"/>
</dbReference>
<sequence length="75" mass="8129">MRLTGYRFLIVIEKADGNYSAYAPDLPGCVATGATPEETKQRMAEAIALHIQGLREDGLKVPEPSASADYISVNF</sequence>
<dbReference type="Proteomes" id="UP000008544">
    <property type="component" value="Chromosome"/>
</dbReference>
<dbReference type="PANTHER" id="PTHR34504">
    <property type="entry name" value="ANTITOXIN HICB"/>
    <property type="match status" value="1"/>
</dbReference>
<evidence type="ECO:0000259" key="1">
    <source>
        <dbReference type="Pfam" id="PF15919"/>
    </source>
</evidence>